<dbReference type="InterPro" id="IPR029058">
    <property type="entry name" value="AB_hydrolase_fold"/>
</dbReference>
<dbReference type="RefSeq" id="WP_187434322.1">
    <property type="nucleotide sequence ID" value="NZ_VNHS01000007.1"/>
</dbReference>
<proteinExistence type="predicted"/>
<dbReference type="GO" id="GO:0016787">
    <property type="term" value="F:hydrolase activity"/>
    <property type="evidence" value="ECO:0007669"/>
    <property type="project" value="UniProtKB-KW"/>
</dbReference>
<dbReference type="Proteomes" id="UP000323257">
    <property type="component" value="Unassembled WGS sequence"/>
</dbReference>
<evidence type="ECO:0000313" key="4">
    <source>
        <dbReference type="Proteomes" id="UP000323257"/>
    </source>
</evidence>
<gene>
    <name evidence="3" type="ORF">BCM02_107340</name>
</gene>
<evidence type="ECO:0000313" key="3">
    <source>
        <dbReference type="EMBL" id="TYP73356.1"/>
    </source>
</evidence>
<dbReference type="PANTHER" id="PTHR48081">
    <property type="entry name" value="AB HYDROLASE SUPERFAMILY PROTEIN C4A8.06C"/>
    <property type="match status" value="1"/>
</dbReference>
<dbReference type="SUPFAM" id="SSF53474">
    <property type="entry name" value="alpha/beta-Hydrolases"/>
    <property type="match status" value="1"/>
</dbReference>
<reference evidence="3 4" key="1">
    <citation type="submission" date="2019-07" db="EMBL/GenBank/DDBJ databases">
        <title>Genomic Encyclopedia of Type Strains, Phase III (KMG-III): the genomes of soil and plant-associated and newly described type strains.</title>
        <authorList>
            <person name="Whitman W."/>
        </authorList>
    </citation>
    <scope>NUCLEOTIDE SEQUENCE [LARGE SCALE GENOMIC DNA]</scope>
    <source>
        <strain evidence="3 4">BL24</strain>
    </source>
</reference>
<organism evidence="3 4">
    <name type="scientific">Paenibacillus methanolicus</name>
    <dbReference type="NCBI Taxonomy" id="582686"/>
    <lineage>
        <taxon>Bacteria</taxon>
        <taxon>Bacillati</taxon>
        <taxon>Bacillota</taxon>
        <taxon>Bacilli</taxon>
        <taxon>Bacillales</taxon>
        <taxon>Paenibacillaceae</taxon>
        <taxon>Paenibacillus</taxon>
    </lineage>
</organism>
<feature type="domain" description="BD-FAE-like" evidence="2">
    <location>
        <begin position="30"/>
        <end position="233"/>
    </location>
</feature>
<dbReference type="Gene3D" id="3.40.50.1820">
    <property type="entry name" value="alpha/beta hydrolase"/>
    <property type="match status" value="1"/>
</dbReference>
<dbReference type="AlphaFoldDB" id="A0A5S5C4L4"/>
<dbReference type="PANTHER" id="PTHR48081:SF6">
    <property type="entry name" value="PEPTIDASE S9 PROLYL OLIGOPEPTIDASE CATALYTIC DOMAIN-CONTAINING PROTEIN"/>
    <property type="match status" value="1"/>
</dbReference>
<evidence type="ECO:0000256" key="1">
    <source>
        <dbReference type="ARBA" id="ARBA00022801"/>
    </source>
</evidence>
<accession>A0A5S5C4L4</accession>
<keyword evidence="4" id="KW-1185">Reference proteome</keyword>
<dbReference type="InterPro" id="IPR049492">
    <property type="entry name" value="BD-FAE-like_dom"/>
</dbReference>
<dbReference type="InterPro" id="IPR050300">
    <property type="entry name" value="GDXG_lipolytic_enzyme"/>
</dbReference>
<dbReference type="EMBL" id="VNHS01000007">
    <property type="protein sequence ID" value="TYP73356.1"/>
    <property type="molecule type" value="Genomic_DNA"/>
</dbReference>
<dbReference type="Pfam" id="PF20434">
    <property type="entry name" value="BD-FAE"/>
    <property type="match status" value="1"/>
</dbReference>
<evidence type="ECO:0000259" key="2">
    <source>
        <dbReference type="Pfam" id="PF20434"/>
    </source>
</evidence>
<sequence>MRVEQSRLWESGSETYYVKYLLDNSGEIEAERKRPAVIVCPGGGYKYTSDREAEPIAMTFLAAGYNAFVLRYTTTANGDPAYPNPVYDAARMMQTVRENAAEWGIDPDKIAICGFSAGGHLAASLAVRWQDAFLSEKLGAEPAMLRPNALILGYPWLDVAHTNEIALRGADDNFKALMRKIDTAMLGENFTEETIAEANPIHHVSPNVPPTFLWHTAGDGLIPAGNSLKLALALENHGVPYELHVFETGGHGLSLATKVTGKNEQLNADAAQWLGLALRFLARHFES</sequence>
<name>A0A5S5C4L4_9BACL</name>
<protein>
    <submittedName>
        <fullName evidence="3">Acetyl esterase/lipase</fullName>
    </submittedName>
</protein>
<keyword evidence="1" id="KW-0378">Hydrolase</keyword>
<comment type="caution">
    <text evidence="3">The sequence shown here is derived from an EMBL/GenBank/DDBJ whole genome shotgun (WGS) entry which is preliminary data.</text>
</comment>